<feature type="region of interest" description="Disordered" evidence="1">
    <location>
        <begin position="180"/>
        <end position="208"/>
    </location>
</feature>
<organism evidence="2 3">
    <name type="scientific">Portunus trituberculatus</name>
    <name type="common">Swimming crab</name>
    <name type="synonym">Neptunus trituberculatus</name>
    <dbReference type="NCBI Taxonomy" id="210409"/>
    <lineage>
        <taxon>Eukaryota</taxon>
        <taxon>Metazoa</taxon>
        <taxon>Ecdysozoa</taxon>
        <taxon>Arthropoda</taxon>
        <taxon>Crustacea</taxon>
        <taxon>Multicrustacea</taxon>
        <taxon>Malacostraca</taxon>
        <taxon>Eumalacostraca</taxon>
        <taxon>Eucarida</taxon>
        <taxon>Decapoda</taxon>
        <taxon>Pleocyemata</taxon>
        <taxon>Brachyura</taxon>
        <taxon>Eubrachyura</taxon>
        <taxon>Portunoidea</taxon>
        <taxon>Portunidae</taxon>
        <taxon>Portuninae</taxon>
        <taxon>Portunus</taxon>
    </lineage>
</organism>
<name>A0A5B7FT25_PORTR</name>
<protein>
    <submittedName>
        <fullName evidence="2">Uncharacterized protein</fullName>
    </submittedName>
</protein>
<comment type="caution">
    <text evidence="2">The sequence shown here is derived from an EMBL/GenBank/DDBJ whole genome shotgun (WGS) entry which is preliminary data.</text>
</comment>
<evidence type="ECO:0000313" key="2">
    <source>
        <dbReference type="EMBL" id="MPC48118.1"/>
    </source>
</evidence>
<keyword evidence="3" id="KW-1185">Reference proteome</keyword>
<dbReference type="AlphaFoldDB" id="A0A5B7FT25"/>
<gene>
    <name evidence="2" type="ORF">E2C01_041884</name>
</gene>
<evidence type="ECO:0000313" key="3">
    <source>
        <dbReference type="Proteomes" id="UP000324222"/>
    </source>
</evidence>
<evidence type="ECO:0000256" key="1">
    <source>
        <dbReference type="SAM" id="MobiDB-lite"/>
    </source>
</evidence>
<reference evidence="2 3" key="1">
    <citation type="submission" date="2019-05" db="EMBL/GenBank/DDBJ databases">
        <title>Another draft genome of Portunus trituberculatus and its Hox gene families provides insights of decapod evolution.</title>
        <authorList>
            <person name="Jeong J.-H."/>
            <person name="Song I."/>
            <person name="Kim S."/>
            <person name="Choi T."/>
            <person name="Kim D."/>
            <person name="Ryu S."/>
            <person name="Kim W."/>
        </authorList>
    </citation>
    <scope>NUCLEOTIDE SEQUENCE [LARGE SCALE GENOMIC DNA]</scope>
    <source>
        <tissue evidence="2">Muscle</tissue>
    </source>
</reference>
<dbReference type="EMBL" id="VSRR010008114">
    <property type="protein sequence ID" value="MPC48118.1"/>
    <property type="molecule type" value="Genomic_DNA"/>
</dbReference>
<feature type="region of interest" description="Disordered" evidence="1">
    <location>
        <begin position="1"/>
        <end position="25"/>
    </location>
</feature>
<accession>A0A5B7FT25</accession>
<feature type="region of interest" description="Disordered" evidence="1">
    <location>
        <begin position="39"/>
        <end position="89"/>
    </location>
</feature>
<dbReference type="Proteomes" id="UP000324222">
    <property type="component" value="Unassembled WGS sequence"/>
</dbReference>
<sequence length="208" mass="23266">MFGGWPGGRPITVPGAVSAPRPRGDKTLDMLHERITDLPPRQRWPAGHSAALQRGEAVSPGTHPRERRGSMARHSPRSGGRGSVTRQPPGRLLELLLLLHQEHEVPHVDPLDPRPQRHLSAPGTVSHYHHYHQRHPYERTHTRTHTHTHTIHLYNTSPTPTATHRTTPSHDTAVGTAREVGEGDREAQGAAGPRHLRHIQQPWGLREH</sequence>
<proteinExistence type="predicted"/>